<keyword evidence="1 5" id="KW-0677">Repeat</keyword>
<dbReference type="InterPro" id="IPR013461">
    <property type="entry name" value="ClpA"/>
</dbReference>
<sequence>MMSKKLEEIINQAIQIANEKKHEYLTLETVLISMLDDDQVIEVLNDLGADVDQIQTDLVEFLNDKDNFSILTDEQVQNLSEQQFVDEELRKLASENGIKYQPEISLSLQRVIQRAAIHVQSSGKRHIMGINILVSMFQEKESFALYSIQKHGIERFDVVRYIAHGADEPANSDEEFISDSELEGGITPSRINKEKKENAALNEFCVNLNSLAKKNKIDPLIGREDELERIVEILCRRRKNNPLLVGEAGVGKTAIVEGLAKSIVEGNVPEVLEGTTIFSLDMAALLAGAKFRGDFEKRLKNVLKDLDTIQDKGEKAILFIDEIHTVMGAGATNGGSMDASNLLKPALSSGRVRCVGSTTHDEFRKFIEKDHAFSRRFQKIDVDEPSLDDTYQILKGLKPKFEEHHGVKYSNAVLRAAVDLSDKFLGDRKNPDKSIDVVDEVGARVHLLPKNKRKKNISKKDVEAIISKLAKIPEISVTGSDKDRLKNLKSNLHLVIYGQDEAVEKVSDAIILSRSGLGHENKPMANFLFAGPTGVGKTELARQLAHNLGSHLERFDMSEYMEKHSVAKLIGAPPGYVGYDNGGLLTDAVKKNPHCILLLDEIEKAHPDIYNILLQVMDHGSLTDSQGRTTDFRNTVIIMTTNAGAKQMDAGSIGLGQAKFEGNTAKRDQTLKNFFSPEFRNRLDGIIHFNKLGSEFIVKIVDKFLLDLETRLAAKNVEIEVTQKAKLWLADTGYDPKMGARPIGRIIDQQIKKPLSNEVLFGELAKGGKVIVDYDGEEITFKYE</sequence>
<keyword evidence="8" id="KW-0378">Hydrolase</keyword>
<dbReference type="InterPro" id="IPR003593">
    <property type="entry name" value="AAA+_ATPase"/>
</dbReference>
<proteinExistence type="inferred from homology"/>
<dbReference type="KEGG" id="bmx:BMS_2669"/>
<dbReference type="AlphaFoldDB" id="E1WXD1"/>
<dbReference type="GO" id="GO:0016887">
    <property type="term" value="F:ATP hydrolysis activity"/>
    <property type="evidence" value="ECO:0007669"/>
    <property type="project" value="InterPro"/>
</dbReference>
<dbReference type="GO" id="GO:0043335">
    <property type="term" value="P:protein unfolding"/>
    <property type="evidence" value="ECO:0007669"/>
    <property type="project" value="InterPro"/>
</dbReference>
<dbReference type="CDD" id="cd19499">
    <property type="entry name" value="RecA-like_ClpB_Hsp104-like"/>
    <property type="match status" value="1"/>
</dbReference>
<evidence type="ECO:0000256" key="5">
    <source>
        <dbReference type="PROSITE-ProRule" id="PRU01251"/>
    </source>
</evidence>
<dbReference type="HOGENOM" id="CLU_005070_4_2_7"/>
<dbReference type="SUPFAM" id="SSF81923">
    <property type="entry name" value="Double Clp-N motif"/>
    <property type="match status" value="2"/>
</dbReference>
<evidence type="ECO:0000256" key="3">
    <source>
        <dbReference type="ARBA" id="ARBA00022840"/>
    </source>
</evidence>
<dbReference type="Pfam" id="PF17871">
    <property type="entry name" value="AAA_lid_9"/>
    <property type="match status" value="1"/>
</dbReference>
<evidence type="ECO:0000256" key="4">
    <source>
        <dbReference type="ARBA" id="ARBA00023186"/>
    </source>
</evidence>
<dbReference type="GO" id="GO:0008233">
    <property type="term" value="F:peptidase activity"/>
    <property type="evidence" value="ECO:0007669"/>
    <property type="project" value="UniProtKB-KW"/>
</dbReference>
<dbReference type="PANTHER" id="PTHR11638:SF111">
    <property type="entry name" value="ATP-DEPENDENT CLP PROTEASE ATP-BINDING SUBUNIT CLPA"/>
    <property type="match status" value="1"/>
</dbReference>
<dbReference type="eggNOG" id="COG0542">
    <property type="taxonomic scope" value="Bacteria"/>
</dbReference>
<dbReference type="GO" id="GO:0005737">
    <property type="term" value="C:cytoplasm"/>
    <property type="evidence" value="ECO:0007669"/>
    <property type="project" value="TreeGrafter"/>
</dbReference>
<accession>E1WXD1</accession>
<dbReference type="PROSITE" id="PS00871">
    <property type="entry name" value="CLPAB_2"/>
    <property type="match status" value="1"/>
</dbReference>
<keyword evidence="2 6" id="KW-0547">Nucleotide-binding</keyword>
<dbReference type="InterPro" id="IPR019489">
    <property type="entry name" value="Clp_ATPase_C"/>
</dbReference>
<keyword evidence="3 6" id="KW-0067">ATP-binding</keyword>
<dbReference type="InterPro" id="IPR018368">
    <property type="entry name" value="ClpA/B_CS1"/>
</dbReference>
<dbReference type="PROSITE" id="PS00870">
    <property type="entry name" value="CLPAB_1"/>
    <property type="match status" value="1"/>
</dbReference>
<dbReference type="InterPro" id="IPR004176">
    <property type="entry name" value="Clp_R_N"/>
</dbReference>
<evidence type="ECO:0000256" key="1">
    <source>
        <dbReference type="ARBA" id="ARBA00022737"/>
    </source>
</evidence>
<dbReference type="SUPFAM" id="SSF52540">
    <property type="entry name" value="P-loop containing nucleoside triphosphate hydrolases"/>
    <property type="match status" value="2"/>
</dbReference>
<dbReference type="InterPro" id="IPR041546">
    <property type="entry name" value="ClpA/ClpB_AAA_lid"/>
</dbReference>
<dbReference type="Pfam" id="PF00004">
    <property type="entry name" value="AAA"/>
    <property type="match status" value="1"/>
</dbReference>
<keyword evidence="9" id="KW-1185">Reference proteome</keyword>
<dbReference type="InterPro" id="IPR027417">
    <property type="entry name" value="P-loop_NTPase"/>
</dbReference>
<dbReference type="Pfam" id="PF02861">
    <property type="entry name" value="Clp_N"/>
    <property type="match status" value="1"/>
</dbReference>
<dbReference type="InterPro" id="IPR036628">
    <property type="entry name" value="Clp_N_dom_sf"/>
</dbReference>
<dbReference type="EMBL" id="FQ312005">
    <property type="protein sequence ID" value="CBW27448.1"/>
    <property type="molecule type" value="Genomic_DNA"/>
</dbReference>
<evidence type="ECO:0000256" key="2">
    <source>
        <dbReference type="ARBA" id="ARBA00022741"/>
    </source>
</evidence>
<comment type="similarity">
    <text evidence="6">Belongs to the ClpA/ClpB family.</text>
</comment>
<dbReference type="RefSeq" id="WP_014245223.1">
    <property type="nucleotide sequence ID" value="NC_016620.1"/>
</dbReference>
<feature type="domain" description="Clp R" evidence="7">
    <location>
        <begin position="1"/>
        <end position="169"/>
    </location>
</feature>
<dbReference type="PATRIC" id="fig|862908.3.peg.2547"/>
<dbReference type="InterPro" id="IPR028299">
    <property type="entry name" value="ClpA/B_CS2"/>
</dbReference>
<dbReference type="PRINTS" id="PR00300">
    <property type="entry name" value="CLPPROTEASEA"/>
</dbReference>
<reference evidence="9" key="1">
    <citation type="journal article" date="2013" name="ISME J.">
        <title>A small predatory core genome in the divergent marine Bacteriovorax marinus SJ and the terrestrial Bdellovibrio bacteriovorus.</title>
        <authorList>
            <person name="Crossman L.C."/>
            <person name="Chen H."/>
            <person name="Cerdeno-Tarraga A.M."/>
            <person name="Brooks K."/>
            <person name="Quail M.A."/>
            <person name="Pineiro S.A."/>
            <person name="Hobley L."/>
            <person name="Sockett R.E."/>
            <person name="Bentley S.D."/>
            <person name="Parkhill J."/>
            <person name="Williams H.N."/>
            <person name="Stine O.C."/>
        </authorList>
    </citation>
    <scope>NUCLEOTIDE SEQUENCE [LARGE SCALE GENOMIC DNA]</scope>
    <source>
        <strain evidence="9">ATCC BAA-682 / DSM 15412 / SJ</strain>
    </source>
</reference>
<dbReference type="PROSITE" id="PS51903">
    <property type="entry name" value="CLP_R"/>
    <property type="match status" value="1"/>
</dbReference>
<dbReference type="GO" id="GO:0006508">
    <property type="term" value="P:proteolysis"/>
    <property type="evidence" value="ECO:0007669"/>
    <property type="project" value="UniProtKB-KW"/>
</dbReference>
<dbReference type="OrthoDB" id="5287200at2"/>
<dbReference type="Gene3D" id="3.40.50.300">
    <property type="entry name" value="P-loop containing nucleotide triphosphate hydrolases"/>
    <property type="match status" value="2"/>
</dbReference>
<dbReference type="PANTHER" id="PTHR11638">
    <property type="entry name" value="ATP-DEPENDENT CLP PROTEASE"/>
    <property type="match status" value="1"/>
</dbReference>
<evidence type="ECO:0000259" key="7">
    <source>
        <dbReference type="PROSITE" id="PS51903"/>
    </source>
</evidence>
<dbReference type="InterPro" id="IPR003959">
    <property type="entry name" value="ATPase_AAA_core"/>
</dbReference>
<keyword evidence="4 6" id="KW-0143">Chaperone</keyword>
<dbReference type="Proteomes" id="UP000008963">
    <property type="component" value="Chromosome"/>
</dbReference>
<dbReference type="FunFam" id="3.40.50.300:FF:000025">
    <property type="entry name" value="ATP-dependent Clp protease subunit"/>
    <property type="match status" value="1"/>
</dbReference>
<protein>
    <submittedName>
        <fullName evidence="8">ATP-dependent Clp protease ATP-binding subunit</fullName>
    </submittedName>
</protein>
<dbReference type="SMART" id="SM01086">
    <property type="entry name" value="ClpB_D2-small"/>
    <property type="match status" value="1"/>
</dbReference>
<keyword evidence="8" id="KW-0645">Protease</keyword>
<dbReference type="Pfam" id="PF07724">
    <property type="entry name" value="AAA_2"/>
    <property type="match status" value="1"/>
</dbReference>
<dbReference type="STRING" id="862908.BMS_2669"/>
<dbReference type="CDD" id="cd00009">
    <property type="entry name" value="AAA"/>
    <property type="match status" value="1"/>
</dbReference>
<organism evidence="8 9">
    <name type="scientific">Halobacteriovorax marinus (strain ATCC BAA-682 / DSM 15412 / SJ)</name>
    <name type="common">Bacteriovorax marinus</name>
    <dbReference type="NCBI Taxonomy" id="862908"/>
    <lineage>
        <taxon>Bacteria</taxon>
        <taxon>Pseudomonadati</taxon>
        <taxon>Bdellovibrionota</taxon>
        <taxon>Bacteriovoracia</taxon>
        <taxon>Bacteriovoracales</taxon>
        <taxon>Halobacteriovoraceae</taxon>
        <taxon>Halobacteriovorax</taxon>
    </lineage>
</organism>
<dbReference type="NCBIfam" id="TIGR02639">
    <property type="entry name" value="ClpA"/>
    <property type="match status" value="1"/>
</dbReference>
<evidence type="ECO:0000313" key="9">
    <source>
        <dbReference type="Proteomes" id="UP000008963"/>
    </source>
</evidence>
<gene>
    <name evidence="8" type="primary">clpA</name>
    <name evidence="8" type="ordered locus">BMS_2669</name>
</gene>
<evidence type="ECO:0000256" key="6">
    <source>
        <dbReference type="RuleBase" id="RU004432"/>
    </source>
</evidence>
<dbReference type="InterPro" id="IPR050130">
    <property type="entry name" value="ClpA_ClpB"/>
</dbReference>
<dbReference type="GO" id="GO:0005524">
    <property type="term" value="F:ATP binding"/>
    <property type="evidence" value="ECO:0007669"/>
    <property type="project" value="UniProtKB-KW"/>
</dbReference>
<dbReference type="Gene3D" id="1.10.8.60">
    <property type="match status" value="2"/>
</dbReference>
<dbReference type="FunFam" id="3.40.50.300:FF:000010">
    <property type="entry name" value="Chaperone clpB 1, putative"/>
    <property type="match status" value="1"/>
</dbReference>
<name>E1WXD1_HALMS</name>
<dbReference type="GO" id="GO:0034605">
    <property type="term" value="P:cellular response to heat"/>
    <property type="evidence" value="ECO:0007669"/>
    <property type="project" value="TreeGrafter"/>
</dbReference>
<evidence type="ECO:0000313" key="8">
    <source>
        <dbReference type="EMBL" id="CBW27448.1"/>
    </source>
</evidence>
<dbReference type="Gene3D" id="1.10.1780.10">
    <property type="entry name" value="Clp, N-terminal domain"/>
    <property type="match status" value="1"/>
</dbReference>
<dbReference type="InterPro" id="IPR001270">
    <property type="entry name" value="ClpA/B"/>
</dbReference>
<dbReference type="Pfam" id="PF10431">
    <property type="entry name" value="ClpB_D2-small"/>
    <property type="match status" value="1"/>
</dbReference>
<dbReference type="SMART" id="SM00382">
    <property type="entry name" value="AAA"/>
    <property type="match status" value="2"/>
</dbReference>